<keyword evidence="2" id="KW-0804">Transcription</keyword>
<keyword evidence="7" id="KW-1185">Reference proteome</keyword>
<dbReference type="InterPro" id="IPR009057">
    <property type="entry name" value="Homeodomain-like_sf"/>
</dbReference>
<sequence>MEEGTGTWNEAEHQRFLTGISMYPHGPWKKVAEIVQTRSVRQTQTHAQKYREKLARHERGLRIKPSGHDDDKLQPLPYTPSDDDPFSMHDAECIQFLLEALSIPDSEIPTN</sequence>
<dbReference type="NCBIfam" id="TIGR01557">
    <property type="entry name" value="myb_SHAQKYF"/>
    <property type="match status" value="1"/>
</dbReference>
<gene>
    <name evidence="6" type="ORF">Ae201684_011558</name>
</gene>
<dbReference type="Gene3D" id="1.10.10.60">
    <property type="entry name" value="Homeodomain-like"/>
    <property type="match status" value="1"/>
</dbReference>
<protein>
    <recommendedName>
        <fullName evidence="5">HTH myb-type domain-containing protein</fullName>
    </recommendedName>
</protein>
<organism evidence="6 7">
    <name type="scientific">Aphanomyces euteiches</name>
    <dbReference type="NCBI Taxonomy" id="100861"/>
    <lineage>
        <taxon>Eukaryota</taxon>
        <taxon>Sar</taxon>
        <taxon>Stramenopiles</taxon>
        <taxon>Oomycota</taxon>
        <taxon>Saprolegniomycetes</taxon>
        <taxon>Saprolegniales</taxon>
        <taxon>Verrucalvaceae</taxon>
        <taxon>Aphanomyces</taxon>
    </lineage>
</organism>
<dbReference type="EMBL" id="VJMJ01000147">
    <property type="protein sequence ID" value="KAF0731006.1"/>
    <property type="molecule type" value="Genomic_DNA"/>
</dbReference>
<dbReference type="AlphaFoldDB" id="A0A6G0WTZ8"/>
<dbReference type="PANTHER" id="PTHR12802">
    <property type="entry name" value="SWI/SNF COMPLEX-RELATED"/>
    <property type="match status" value="1"/>
</dbReference>
<evidence type="ECO:0000313" key="7">
    <source>
        <dbReference type="Proteomes" id="UP000481153"/>
    </source>
</evidence>
<keyword evidence="3" id="KW-0539">Nucleus</keyword>
<dbReference type="InterPro" id="IPR001005">
    <property type="entry name" value="SANT/Myb"/>
</dbReference>
<reference evidence="6 7" key="1">
    <citation type="submission" date="2019-07" db="EMBL/GenBank/DDBJ databases">
        <title>Genomics analysis of Aphanomyces spp. identifies a new class of oomycete effector associated with host adaptation.</title>
        <authorList>
            <person name="Gaulin E."/>
        </authorList>
    </citation>
    <scope>NUCLEOTIDE SEQUENCE [LARGE SCALE GENOMIC DNA]</scope>
    <source>
        <strain evidence="6 7">ATCC 201684</strain>
    </source>
</reference>
<feature type="region of interest" description="Disordered" evidence="4">
    <location>
        <begin position="40"/>
        <end position="85"/>
    </location>
</feature>
<evidence type="ECO:0000256" key="3">
    <source>
        <dbReference type="ARBA" id="ARBA00023242"/>
    </source>
</evidence>
<keyword evidence="1" id="KW-0805">Transcription regulation</keyword>
<comment type="caution">
    <text evidence="6">The sequence shown here is derived from an EMBL/GenBank/DDBJ whole genome shotgun (WGS) entry which is preliminary data.</text>
</comment>
<evidence type="ECO:0000256" key="4">
    <source>
        <dbReference type="SAM" id="MobiDB-lite"/>
    </source>
</evidence>
<proteinExistence type="predicted"/>
<evidence type="ECO:0000256" key="2">
    <source>
        <dbReference type="ARBA" id="ARBA00023163"/>
    </source>
</evidence>
<dbReference type="CDD" id="cd00167">
    <property type="entry name" value="SANT"/>
    <property type="match status" value="1"/>
</dbReference>
<accession>A0A6G0WTZ8</accession>
<dbReference type="InterPro" id="IPR017930">
    <property type="entry name" value="Myb_dom"/>
</dbReference>
<dbReference type="PROSITE" id="PS51294">
    <property type="entry name" value="HTH_MYB"/>
    <property type="match status" value="1"/>
</dbReference>
<dbReference type="SUPFAM" id="SSF46689">
    <property type="entry name" value="Homeodomain-like"/>
    <property type="match status" value="1"/>
</dbReference>
<dbReference type="Proteomes" id="UP000481153">
    <property type="component" value="Unassembled WGS sequence"/>
</dbReference>
<dbReference type="Pfam" id="PF00249">
    <property type="entry name" value="Myb_DNA-binding"/>
    <property type="match status" value="1"/>
</dbReference>
<dbReference type="PANTHER" id="PTHR12802:SF155">
    <property type="entry name" value="DEUBIQUITINASE MYSM1"/>
    <property type="match status" value="1"/>
</dbReference>
<feature type="compositionally biased region" description="Basic and acidic residues" evidence="4">
    <location>
        <begin position="49"/>
        <end position="73"/>
    </location>
</feature>
<evidence type="ECO:0000256" key="1">
    <source>
        <dbReference type="ARBA" id="ARBA00023015"/>
    </source>
</evidence>
<dbReference type="SMART" id="SM00717">
    <property type="entry name" value="SANT"/>
    <property type="match status" value="1"/>
</dbReference>
<name>A0A6G0WTZ8_9STRA</name>
<evidence type="ECO:0000259" key="5">
    <source>
        <dbReference type="PROSITE" id="PS51294"/>
    </source>
</evidence>
<dbReference type="VEuPathDB" id="FungiDB:AeMF1_014540"/>
<dbReference type="GO" id="GO:0003677">
    <property type="term" value="F:DNA binding"/>
    <property type="evidence" value="ECO:0007669"/>
    <property type="project" value="InterPro"/>
</dbReference>
<feature type="domain" description="HTH myb-type" evidence="5">
    <location>
        <begin position="1"/>
        <end position="55"/>
    </location>
</feature>
<dbReference type="InterPro" id="IPR006447">
    <property type="entry name" value="Myb_dom_plants"/>
</dbReference>
<evidence type="ECO:0000313" key="6">
    <source>
        <dbReference type="EMBL" id="KAF0731006.1"/>
    </source>
</evidence>